<organism evidence="2 3">
    <name type="scientific">Setaria viridis</name>
    <name type="common">Green bristlegrass</name>
    <name type="synonym">Setaria italica subsp. viridis</name>
    <dbReference type="NCBI Taxonomy" id="4556"/>
    <lineage>
        <taxon>Eukaryota</taxon>
        <taxon>Viridiplantae</taxon>
        <taxon>Streptophyta</taxon>
        <taxon>Embryophyta</taxon>
        <taxon>Tracheophyta</taxon>
        <taxon>Spermatophyta</taxon>
        <taxon>Magnoliopsida</taxon>
        <taxon>Liliopsida</taxon>
        <taxon>Poales</taxon>
        <taxon>Poaceae</taxon>
        <taxon>PACMAD clade</taxon>
        <taxon>Panicoideae</taxon>
        <taxon>Panicodae</taxon>
        <taxon>Paniceae</taxon>
        <taxon>Cenchrinae</taxon>
        <taxon>Setaria</taxon>
    </lineage>
</organism>
<feature type="compositionally biased region" description="Polar residues" evidence="1">
    <location>
        <begin position="21"/>
        <end position="34"/>
    </location>
</feature>
<dbReference type="OMA" id="TWEGHEI"/>
<dbReference type="AlphaFoldDB" id="A0A4U6U743"/>
<feature type="compositionally biased region" description="Basic residues" evidence="1">
    <location>
        <begin position="100"/>
        <end position="113"/>
    </location>
</feature>
<dbReference type="Proteomes" id="UP000298652">
    <property type="component" value="Chromosome 6"/>
</dbReference>
<dbReference type="PANTHER" id="PTHR33074:SF139">
    <property type="entry name" value="OS09G0567000 PROTEIN"/>
    <property type="match status" value="1"/>
</dbReference>
<evidence type="ECO:0000313" key="3">
    <source>
        <dbReference type="Proteomes" id="UP000298652"/>
    </source>
</evidence>
<accession>A0A4U6U743</accession>
<sequence>MLQTRSRLRLKDASLHPPSLPTTTAPPGSPGCSSTGKLAYVADLRNATTASSETWEGHEIEVTLRLARPPAARLLPVRLLPRAGGSTSCSPWSRGSSPRRTTRPPPHHRHLEKRHPEGRRLLRLPGRRRGSRRGERLPRPPSPYGFDPYSVRILRSGRTSDTTAGGFYFVAGLGRAPNAYAMDPGEFVLCLHNSNFPTSWRSIGASMAAASTMSTARSSRSEVTLAPWASSTSGGASSSATCSRLSKANPPLRYVTLPPPLLPAEDSGDVRNLLGTSPSSNVVAPLSMSRCSLDGSLAQPAGVATSRMAVSRTWSTVAADCSKGCRDPGCRQESSGIPVDGNPHFELLSKCPKLLDHGGEPLESSFKGLDICQPTLSLDDDDDDDDGIV</sequence>
<reference evidence="2" key="1">
    <citation type="submission" date="2019-03" db="EMBL/GenBank/DDBJ databases">
        <title>WGS assembly of Setaria viridis.</title>
        <authorList>
            <person name="Huang P."/>
            <person name="Jenkins J."/>
            <person name="Grimwood J."/>
            <person name="Barry K."/>
            <person name="Healey A."/>
            <person name="Mamidi S."/>
            <person name="Sreedasyam A."/>
            <person name="Shu S."/>
            <person name="Feldman M."/>
            <person name="Wu J."/>
            <person name="Yu Y."/>
            <person name="Chen C."/>
            <person name="Johnson J."/>
            <person name="Rokhsar D."/>
            <person name="Baxter I."/>
            <person name="Schmutz J."/>
            <person name="Brutnell T."/>
            <person name="Kellogg E."/>
        </authorList>
    </citation>
    <scope>NUCLEOTIDE SEQUENCE [LARGE SCALE GENOMIC DNA]</scope>
</reference>
<name>A0A4U6U743_SETVI</name>
<gene>
    <name evidence="2" type="ORF">SEVIR_6G198000v2</name>
</gene>
<feature type="compositionally biased region" description="Low complexity" evidence="1">
    <location>
        <begin position="83"/>
        <end position="99"/>
    </location>
</feature>
<protein>
    <submittedName>
        <fullName evidence="2">Uncharacterized protein</fullName>
    </submittedName>
</protein>
<evidence type="ECO:0000256" key="1">
    <source>
        <dbReference type="SAM" id="MobiDB-lite"/>
    </source>
</evidence>
<keyword evidence="3" id="KW-1185">Reference proteome</keyword>
<feature type="compositionally biased region" description="Basic residues" evidence="1">
    <location>
        <begin position="121"/>
        <end position="131"/>
    </location>
</feature>
<dbReference type="Gramene" id="TKW10892">
    <property type="protein sequence ID" value="TKW10892"/>
    <property type="gene ID" value="SEVIR_6G198000v2"/>
</dbReference>
<evidence type="ECO:0000313" key="2">
    <source>
        <dbReference type="EMBL" id="TKW10892.1"/>
    </source>
</evidence>
<feature type="region of interest" description="Disordered" evidence="1">
    <location>
        <begin position="225"/>
        <end position="244"/>
    </location>
</feature>
<dbReference type="PANTHER" id="PTHR33074">
    <property type="entry name" value="EXPRESSED PROTEIN-RELATED"/>
    <property type="match status" value="1"/>
</dbReference>
<feature type="compositionally biased region" description="Low complexity" evidence="1">
    <location>
        <begin position="229"/>
        <end position="241"/>
    </location>
</feature>
<dbReference type="EMBL" id="CM016557">
    <property type="protein sequence ID" value="TKW10892.1"/>
    <property type="molecule type" value="Genomic_DNA"/>
</dbReference>
<proteinExistence type="predicted"/>
<feature type="region of interest" description="Disordered" evidence="1">
    <location>
        <begin position="83"/>
        <end position="144"/>
    </location>
</feature>
<feature type="region of interest" description="Disordered" evidence="1">
    <location>
        <begin position="1"/>
        <end position="34"/>
    </location>
</feature>